<accession>A0A0M9G3X9</accession>
<proteinExistence type="predicted"/>
<feature type="compositionally biased region" description="Low complexity" evidence="1">
    <location>
        <begin position="19"/>
        <end position="67"/>
    </location>
</feature>
<dbReference type="SUPFAM" id="SSF54928">
    <property type="entry name" value="RNA-binding domain, RBD"/>
    <property type="match status" value="1"/>
</dbReference>
<dbReference type="EMBL" id="LGTL01000006">
    <property type="protein sequence ID" value="KPA81747.1"/>
    <property type="molecule type" value="Genomic_DNA"/>
</dbReference>
<dbReference type="PROSITE" id="PS50020">
    <property type="entry name" value="WW_DOMAIN_2"/>
    <property type="match status" value="1"/>
</dbReference>
<comment type="caution">
    <text evidence="3">The sequence shown here is derived from an EMBL/GenBank/DDBJ whole genome shotgun (WGS) entry which is preliminary data.</text>
</comment>
<feature type="domain" description="WW" evidence="2">
    <location>
        <begin position="597"/>
        <end position="631"/>
    </location>
</feature>
<name>A0A0M9G3X9_LEPPY</name>
<reference evidence="3 4" key="1">
    <citation type="submission" date="2015-07" db="EMBL/GenBank/DDBJ databases">
        <title>High-quality genome of monoxenous trypanosomatid Leptomonas pyrrhocoris.</title>
        <authorList>
            <person name="Flegontov P."/>
            <person name="Butenko A."/>
            <person name="Firsov S."/>
            <person name="Vlcek C."/>
            <person name="Logacheva M.D."/>
            <person name="Field M."/>
            <person name="Filatov D."/>
            <person name="Flegontova O."/>
            <person name="Gerasimov E."/>
            <person name="Jackson A.P."/>
            <person name="Kelly S."/>
            <person name="Opperdoes F."/>
            <person name="O'Reilly A."/>
            <person name="Votypka J."/>
            <person name="Yurchenko V."/>
            <person name="Lukes J."/>
        </authorList>
    </citation>
    <scope>NUCLEOTIDE SEQUENCE [LARGE SCALE GENOMIC DNA]</scope>
    <source>
        <strain evidence="3">H10</strain>
    </source>
</reference>
<dbReference type="PROSITE" id="PS01159">
    <property type="entry name" value="WW_DOMAIN_1"/>
    <property type="match status" value="1"/>
</dbReference>
<dbReference type="RefSeq" id="XP_015660186.1">
    <property type="nucleotide sequence ID" value="XM_015801566.1"/>
</dbReference>
<dbReference type="GO" id="GO:0003723">
    <property type="term" value="F:RNA binding"/>
    <property type="evidence" value="ECO:0007669"/>
    <property type="project" value="InterPro"/>
</dbReference>
<feature type="region of interest" description="Disordered" evidence="1">
    <location>
        <begin position="1"/>
        <end position="137"/>
    </location>
</feature>
<dbReference type="Pfam" id="PF00076">
    <property type="entry name" value="RRM_1"/>
    <property type="match status" value="1"/>
</dbReference>
<dbReference type="InterPro" id="IPR035979">
    <property type="entry name" value="RBD_domain_sf"/>
</dbReference>
<evidence type="ECO:0000313" key="4">
    <source>
        <dbReference type="Proteomes" id="UP000037923"/>
    </source>
</evidence>
<dbReference type="OMA" id="GKKSTTW"/>
<dbReference type="GeneID" id="26904327"/>
<feature type="compositionally biased region" description="Low complexity" evidence="1">
    <location>
        <begin position="546"/>
        <end position="556"/>
    </location>
</feature>
<dbReference type="AlphaFoldDB" id="A0A0M9G3X9"/>
<sequence>MSASVSSSSTSKRSEEHSYPSSSSATEATHSSSASSSDDASADGSEQRASSSSSSSSASSAASSRSSPSREGDSSGDDDGGDDGAAPLKLPRLEEVDKTLHHSTSGPTTNGPLLPAAGGSSIFPAPPVPSPSLSKPAGLPPRYGPVFPPPPEAPHFSAWAPPPPPPLPTLSASAKDLTEVDVRAGVRLGVFWAPTRLNKEQIMDEIESVRMTSSVERVLLESAVRSELPGVPVEEREYAWATVFFAEAEAAELCVARLCQPGRRSKWSRVCIQRLPLSSLAALPLSPPEEQRYRVHAYQLESVADTPGAAAATTSAVTDTVLARTAGGWCVLSTGGLFPTVGLATYLKHRRSGDFSRVEVCPAYHPDPEQDTCGAGGQCSRLHLREVEQWKLLLPVVLPAKAPVRTSPHMKPASVGPNPVTAAVPAAATLDETPWQKARHDDCLVVKPLPADIDERAFVYMFRGCKGFLRAQTVRTVDAMRYGVVQFEKSANAKEARQQAIATTALPVRFYGEVDDNAAAQLRNAVANNDTAICTGVLPPAAAEAATSASAPTADSDADRNNNVRNDNDACATPANTVVSNNGAAAGATNAPGVPFPPLPEGWEYGLSRRTMQYFFLQSGKKSTTWKHPVTQEPYKAQR</sequence>
<gene>
    <name evidence="3" type="ORF">ABB37_04036</name>
</gene>
<dbReference type="Proteomes" id="UP000037923">
    <property type="component" value="Unassembled WGS sequence"/>
</dbReference>
<dbReference type="InterPro" id="IPR036020">
    <property type="entry name" value="WW_dom_sf"/>
</dbReference>
<feature type="region of interest" description="Disordered" evidence="1">
    <location>
        <begin position="546"/>
        <end position="575"/>
    </location>
</feature>
<keyword evidence="4" id="KW-1185">Reference proteome</keyword>
<feature type="compositionally biased region" description="Basic and acidic residues" evidence="1">
    <location>
        <begin position="91"/>
        <end position="100"/>
    </location>
</feature>
<evidence type="ECO:0000259" key="2">
    <source>
        <dbReference type="PROSITE" id="PS50020"/>
    </source>
</evidence>
<dbReference type="Gene3D" id="2.20.70.10">
    <property type="match status" value="1"/>
</dbReference>
<dbReference type="VEuPathDB" id="TriTrypDB:LpyrH10_06_4060"/>
<evidence type="ECO:0000256" key="1">
    <source>
        <dbReference type="SAM" id="MobiDB-lite"/>
    </source>
</evidence>
<feature type="compositionally biased region" description="Low complexity" evidence="1">
    <location>
        <begin position="1"/>
        <end position="11"/>
    </location>
</feature>
<dbReference type="SUPFAM" id="SSF51045">
    <property type="entry name" value="WW domain"/>
    <property type="match status" value="1"/>
</dbReference>
<evidence type="ECO:0000313" key="3">
    <source>
        <dbReference type="EMBL" id="KPA81747.1"/>
    </source>
</evidence>
<dbReference type="InterPro" id="IPR001202">
    <property type="entry name" value="WW_dom"/>
</dbReference>
<feature type="compositionally biased region" description="Polar residues" evidence="1">
    <location>
        <begin position="102"/>
        <end position="111"/>
    </location>
</feature>
<organism evidence="3 4">
    <name type="scientific">Leptomonas pyrrhocoris</name>
    <name type="common">Firebug parasite</name>
    <dbReference type="NCBI Taxonomy" id="157538"/>
    <lineage>
        <taxon>Eukaryota</taxon>
        <taxon>Discoba</taxon>
        <taxon>Euglenozoa</taxon>
        <taxon>Kinetoplastea</taxon>
        <taxon>Metakinetoplastina</taxon>
        <taxon>Trypanosomatida</taxon>
        <taxon>Trypanosomatidae</taxon>
        <taxon>Leishmaniinae</taxon>
        <taxon>Leptomonas</taxon>
    </lineage>
</organism>
<dbReference type="InterPro" id="IPR000504">
    <property type="entry name" value="RRM_dom"/>
</dbReference>
<feature type="compositionally biased region" description="Basic and acidic residues" evidence="1">
    <location>
        <begin position="557"/>
        <end position="568"/>
    </location>
</feature>
<protein>
    <recommendedName>
        <fullName evidence="2">WW domain-containing protein</fullName>
    </recommendedName>
</protein>
<dbReference type="OrthoDB" id="264595at2759"/>